<dbReference type="InterPro" id="IPR029058">
    <property type="entry name" value="AB_hydrolase_fold"/>
</dbReference>
<evidence type="ECO:0000313" key="1">
    <source>
        <dbReference type="EMBL" id="KAF2710741.1"/>
    </source>
</evidence>
<sequence length="96" mass="10853">MNQQFCNHRVIPRNTNLTFSDSDVLLQIHIRNDALASLILLNLSLILQVNVPLPVLERHFDNVPVMVYIHGGGFVLGKIDEQHNTAHMVEQSLLDS</sequence>
<gene>
    <name evidence="1" type="ORF">K504DRAFT_500684</name>
</gene>
<keyword evidence="2" id="KW-1185">Reference proteome</keyword>
<reference evidence="1" key="1">
    <citation type="journal article" date="2020" name="Stud. Mycol.">
        <title>101 Dothideomycetes genomes: a test case for predicting lifestyles and emergence of pathogens.</title>
        <authorList>
            <person name="Haridas S."/>
            <person name="Albert R."/>
            <person name="Binder M."/>
            <person name="Bloem J."/>
            <person name="Labutti K."/>
            <person name="Salamov A."/>
            <person name="Andreopoulos B."/>
            <person name="Baker S."/>
            <person name="Barry K."/>
            <person name="Bills G."/>
            <person name="Bluhm B."/>
            <person name="Cannon C."/>
            <person name="Castanera R."/>
            <person name="Culley D."/>
            <person name="Daum C."/>
            <person name="Ezra D."/>
            <person name="Gonzalez J."/>
            <person name="Henrissat B."/>
            <person name="Kuo A."/>
            <person name="Liang C."/>
            <person name="Lipzen A."/>
            <person name="Lutzoni F."/>
            <person name="Magnuson J."/>
            <person name="Mondo S."/>
            <person name="Nolan M."/>
            <person name="Ohm R."/>
            <person name="Pangilinan J."/>
            <person name="Park H.-J."/>
            <person name="Ramirez L."/>
            <person name="Alfaro M."/>
            <person name="Sun H."/>
            <person name="Tritt A."/>
            <person name="Yoshinaga Y."/>
            <person name="Zwiers L.-H."/>
            <person name="Turgeon B."/>
            <person name="Goodwin S."/>
            <person name="Spatafora J."/>
            <person name="Crous P."/>
            <person name="Grigoriev I."/>
        </authorList>
    </citation>
    <scope>NUCLEOTIDE SEQUENCE</scope>
    <source>
        <strain evidence="1">CBS 279.74</strain>
    </source>
</reference>
<protein>
    <submittedName>
        <fullName evidence="1">Uncharacterized protein</fullName>
    </submittedName>
</protein>
<dbReference type="SUPFAM" id="SSF53474">
    <property type="entry name" value="alpha/beta-Hydrolases"/>
    <property type="match status" value="1"/>
</dbReference>
<dbReference type="EMBL" id="MU005768">
    <property type="protein sequence ID" value="KAF2710741.1"/>
    <property type="molecule type" value="Genomic_DNA"/>
</dbReference>
<evidence type="ECO:0000313" key="2">
    <source>
        <dbReference type="Proteomes" id="UP000799428"/>
    </source>
</evidence>
<dbReference type="Proteomes" id="UP000799428">
    <property type="component" value="Unassembled WGS sequence"/>
</dbReference>
<accession>A0A6G1KE75</accession>
<proteinExistence type="predicted"/>
<dbReference type="Gene3D" id="3.40.50.1820">
    <property type="entry name" value="alpha/beta hydrolase"/>
    <property type="match status" value="1"/>
</dbReference>
<name>A0A6G1KE75_9PLEO</name>
<dbReference type="OrthoDB" id="6846267at2759"/>
<organism evidence="1 2">
    <name type="scientific">Pleomassaria siparia CBS 279.74</name>
    <dbReference type="NCBI Taxonomy" id="1314801"/>
    <lineage>
        <taxon>Eukaryota</taxon>
        <taxon>Fungi</taxon>
        <taxon>Dikarya</taxon>
        <taxon>Ascomycota</taxon>
        <taxon>Pezizomycotina</taxon>
        <taxon>Dothideomycetes</taxon>
        <taxon>Pleosporomycetidae</taxon>
        <taxon>Pleosporales</taxon>
        <taxon>Pleomassariaceae</taxon>
        <taxon>Pleomassaria</taxon>
    </lineage>
</organism>
<dbReference type="AlphaFoldDB" id="A0A6G1KE75"/>